<reference evidence="2" key="1">
    <citation type="submission" date="2022-03" db="EMBL/GenBank/DDBJ databases">
        <title>De novo assembled genomes of Belliella spp. (Cyclobacteriaceae) strains.</title>
        <authorList>
            <person name="Szabo A."/>
            <person name="Korponai K."/>
            <person name="Felfoldi T."/>
        </authorList>
    </citation>
    <scope>NUCLEOTIDE SEQUENCE</scope>
    <source>
        <strain evidence="2">DSM 107340</strain>
    </source>
</reference>
<sequence>MITITKITRKLRLAMIAILVLGLNGCVDDGDELVLSEPGELVASASTNSIMAGESITFVDQSTKVHTRRWNFQGGTPAVSEDSEVQVLFEKGGSYVATLEITYIDNISETQSFNIEVEGLPEPEVQRLGFYTENQSISDLVPVNIQRNNQFTVTELAQNAFEGTKAMSFTIDGSSDWAMASITPQSGTVDISEYADGFYNLALKSTSNGVILIRLQSAGQNAILKFTASGEEYGFKRDGDWHKISIPLADFKAVNNSLNLSAINNLLVFRSEGDVRSANNYDFFLDDFYVSK</sequence>
<dbReference type="Gene3D" id="2.60.40.10">
    <property type="entry name" value="Immunoglobulins"/>
    <property type="match status" value="1"/>
</dbReference>
<dbReference type="Proteomes" id="UP001165488">
    <property type="component" value="Unassembled WGS sequence"/>
</dbReference>
<dbReference type="InterPro" id="IPR008979">
    <property type="entry name" value="Galactose-bd-like_sf"/>
</dbReference>
<dbReference type="InterPro" id="IPR000601">
    <property type="entry name" value="PKD_dom"/>
</dbReference>
<dbReference type="Pfam" id="PF00801">
    <property type="entry name" value="PKD"/>
    <property type="match status" value="1"/>
</dbReference>
<comment type="caution">
    <text evidence="2">The sequence shown here is derived from an EMBL/GenBank/DDBJ whole genome shotgun (WGS) entry which is preliminary data.</text>
</comment>
<dbReference type="Gene3D" id="2.60.120.430">
    <property type="entry name" value="Galactose-binding lectin"/>
    <property type="match status" value="1"/>
</dbReference>
<protein>
    <recommendedName>
        <fullName evidence="1">PKD domain-containing protein</fullName>
    </recommendedName>
</protein>
<name>A0ABS9UU00_9BACT</name>
<dbReference type="EMBL" id="JAKZGS010000027">
    <property type="protein sequence ID" value="MCH7400086.1"/>
    <property type="molecule type" value="Genomic_DNA"/>
</dbReference>
<dbReference type="RefSeq" id="WP_241276579.1">
    <property type="nucleotide sequence ID" value="NZ_JAKZGS010000027.1"/>
</dbReference>
<gene>
    <name evidence="2" type="ORF">MM236_18975</name>
</gene>
<accession>A0ABS9UU00</accession>
<dbReference type="SUPFAM" id="SSF49785">
    <property type="entry name" value="Galactose-binding domain-like"/>
    <property type="match status" value="1"/>
</dbReference>
<evidence type="ECO:0000313" key="2">
    <source>
        <dbReference type="EMBL" id="MCH7400086.1"/>
    </source>
</evidence>
<dbReference type="CDD" id="cd00146">
    <property type="entry name" value="PKD"/>
    <property type="match status" value="1"/>
</dbReference>
<dbReference type="SUPFAM" id="SSF49299">
    <property type="entry name" value="PKD domain"/>
    <property type="match status" value="1"/>
</dbReference>
<feature type="domain" description="PKD" evidence="1">
    <location>
        <begin position="42"/>
        <end position="101"/>
    </location>
</feature>
<organism evidence="2 3">
    <name type="scientific">Belliella calami</name>
    <dbReference type="NCBI Taxonomy" id="2923436"/>
    <lineage>
        <taxon>Bacteria</taxon>
        <taxon>Pseudomonadati</taxon>
        <taxon>Bacteroidota</taxon>
        <taxon>Cytophagia</taxon>
        <taxon>Cytophagales</taxon>
        <taxon>Cyclobacteriaceae</taxon>
        <taxon>Belliella</taxon>
    </lineage>
</organism>
<proteinExistence type="predicted"/>
<dbReference type="InterPro" id="IPR035986">
    <property type="entry name" value="PKD_dom_sf"/>
</dbReference>
<evidence type="ECO:0000313" key="3">
    <source>
        <dbReference type="Proteomes" id="UP001165488"/>
    </source>
</evidence>
<evidence type="ECO:0000259" key="1">
    <source>
        <dbReference type="Pfam" id="PF00801"/>
    </source>
</evidence>
<keyword evidence="3" id="KW-1185">Reference proteome</keyword>
<dbReference type="InterPro" id="IPR013783">
    <property type="entry name" value="Ig-like_fold"/>
</dbReference>